<protein>
    <submittedName>
        <fullName evidence="1">Uncharacterized protein</fullName>
    </submittedName>
</protein>
<sequence>MISVSALFPGDQKHLSVTVEPRDTDQATVPVTMHSHFNQDAVKDGCFSQAHRAQSGGLLHLGPIFLLPCD</sequence>
<reference evidence="2" key="1">
    <citation type="journal article" date="2011" name="Nat. Biotechnol.">
        <title>The genomic sequence of the Chinese hamster ovary (CHO)-K1 cell line.</title>
        <authorList>
            <person name="Xu X."/>
            <person name="Nagarajan H."/>
            <person name="Lewis N.E."/>
            <person name="Pan S."/>
            <person name="Cai Z."/>
            <person name="Liu X."/>
            <person name="Chen W."/>
            <person name="Xie M."/>
            <person name="Wang W."/>
            <person name="Hammond S."/>
            <person name="Andersen M.R."/>
            <person name="Neff N."/>
            <person name="Passarelli B."/>
            <person name="Koh W."/>
            <person name="Fan H.C."/>
            <person name="Wang J."/>
            <person name="Gui Y."/>
            <person name="Lee K.H."/>
            <person name="Betenbaugh M.J."/>
            <person name="Quake S.R."/>
            <person name="Famili I."/>
            <person name="Palsson B.O."/>
            <person name="Wang J."/>
        </authorList>
    </citation>
    <scope>NUCLEOTIDE SEQUENCE [LARGE SCALE GENOMIC DNA]</scope>
    <source>
        <strain evidence="2">CHO K1 cell line</strain>
    </source>
</reference>
<accession>G3I0V2</accession>
<organism evidence="1 2">
    <name type="scientific">Cricetulus griseus</name>
    <name type="common">Chinese hamster</name>
    <name type="synonym">Cricetulus barabensis griseus</name>
    <dbReference type="NCBI Taxonomy" id="10029"/>
    <lineage>
        <taxon>Eukaryota</taxon>
        <taxon>Metazoa</taxon>
        <taxon>Chordata</taxon>
        <taxon>Craniata</taxon>
        <taxon>Vertebrata</taxon>
        <taxon>Euteleostomi</taxon>
        <taxon>Mammalia</taxon>
        <taxon>Eutheria</taxon>
        <taxon>Euarchontoglires</taxon>
        <taxon>Glires</taxon>
        <taxon>Rodentia</taxon>
        <taxon>Myomorpha</taxon>
        <taxon>Muroidea</taxon>
        <taxon>Cricetidae</taxon>
        <taxon>Cricetinae</taxon>
        <taxon>Cricetulus</taxon>
    </lineage>
</organism>
<evidence type="ECO:0000313" key="1">
    <source>
        <dbReference type="EMBL" id="EGW13624.1"/>
    </source>
</evidence>
<dbReference type="InParanoid" id="G3I0V2"/>
<proteinExistence type="predicted"/>
<dbReference type="EMBL" id="JH001034">
    <property type="protein sequence ID" value="EGW13624.1"/>
    <property type="molecule type" value="Genomic_DNA"/>
</dbReference>
<dbReference type="Proteomes" id="UP000001075">
    <property type="component" value="Unassembled WGS sequence"/>
</dbReference>
<name>G3I0V2_CRIGR</name>
<dbReference type="AlphaFoldDB" id="G3I0V2"/>
<evidence type="ECO:0000313" key="2">
    <source>
        <dbReference type="Proteomes" id="UP000001075"/>
    </source>
</evidence>
<gene>
    <name evidence="1" type="ORF">I79_016993</name>
</gene>